<dbReference type="OrthoDB" id="618098at2759"/>
<gene>
    <name evidence="2" type="ORF">RHSIM_Rhsim05G0045400</name>
</gene>
<dbReference type="PANTHER" id="PTHR46250:SF18">
    <property type="entry name" value="MYB_SANT-LIKE DOMAIN-CONTAINING PROTEIN"/>
    <property type="match status" value="1"/>
</dbReference>
<feature type="region of interest" description="Disordered" evidence="1">
    <location>
        <begin position="134"/>
        <end position="160"/>
    </location>
</feature>
<evidence type="ECO:0000256" key="1">
    <source>
        <dbReference type="SAM" id="MobiDB-lite"/>
    </source>
</evidence>
<name>A0A834LPR7_RHOSS</name>
<dbReference type="EMBL" id="WJXA01000005">
    <property type="protein sequence ID" value="KAF7143892.1"/>
    <property type="molecule type" value="Genomic_DNA"/>
</dbReference>
<evidence type="ECO:0000313" key="3">
    <source>
        <dbReference type="Proteomes" id="UP000626092"/>
    </source>
</evidence>
<comment type="caution">
    <text evidence="2">The sequence shown here is derived from an EMBL/GenBank/DDBJ whole genome shotgun (WGS) entry which is preliminary data.</text>
</comment>
<organism evidence="2 3">
    <name type="scientific">Rhododendron simsii</name>
    <name type="common">Sims's rhododendron</name>
    <dbReference type="NCBI Taxonomy" id="118357"/>
    <lineage>
        <taxon>Eukaryota</taxon>
        <taxon>Viridiplantae</taxon>
        <taxon>Streptophyta</taxon>
        <taxon>Embryophyta</taxon>
        <taxon>Tracheophyta</taxon>
        <taxon>Spermatophyta</taxon>
        <taxon>Magnoliopsida</taxon>
        <taxon>eudicotyledons</taxon>
        <taxon>Gunneridae</taxon>
        <taxon>Pentapetalae</taxon>
        <taxon>asterids</taxon>
        <taxon>Ericales</taxon>
        <taxon>Ericaceae</taxon>
        <taxon>Ericoideae</taxon>
        <taxon>Rhodoreae</taxon>
        <taxon>Rhododendron</taxon>
    </lineage>
</organism>
<reference evidence="2" key="1">
    <citation type="submission" date="2019-11" db="EMBL/GenBank/DDBJ databases">
        <authorList>
            <person name="Liu Y."/>
            <person name="Hou J."/>
            <person name="Li T.-Q."/>
            <person name="Guan C.-H."/>
            <person name="Wu X."/>
            <person name="Wu H.-Z."/>
            <person name="Ling F."/>
            <person name="Zhang R."/>
            <person name="Shi X.-G."/>
            <person name="Ren J.-P."/>
            <person name="Chen E.-F."/>
            <person name="Sun J.-M."/>
        </authorList>
    </citation>
    <scope>NUCLEOTIDE SEQUENCE</scope>
    <source>
        <strain evidence="2">Adult_tree_wgs_1</strain>
        <tissue evidence="2">Leaves</tissue>
    </source>
</reference>
<dbReference type="AlphaFoldDB" id="A0A834LPR7"/>
<proteinExistence type="predicted"/>
<protein>
    <submittedName>
        <fullName evidence="2">Uncharacterized protein</fullName>
    </submittedName>
</protein>
<feature type="region of interest" description="Disordered" evidence="1">
    <location>
        <begin position="1"/>
        <end position="25"/>
    </location>
</feature>
<feature type="compositionally biased region" description="Basic residues" evidence="1">
    <location>
        <begin position="1"/>
        <end position="12"/>
    </location>
</feature>
<accession>A0A834LPR7</accession>
<dbReference type="Proteomes" id="UP000626092">
    <property type="component" value="Unassembled WGS sequence"/>
</dbReference>
<feature type="compositionally biased region" description="Polar residues" evidence="1">
    <location>
        <begin position="142"/>
        <end position="151"/>
    </location>
</feature>
<evidence type="ECO:0000313" key="2">
    <source>
        <dbReference type="EMBL" id="KAF7143892.1"/>
    </source>
</evidence>
<keyword evidence="3" id="KW-1185">Reference proteome</keyword>
<sequence>MEKPTKSRKKGGKAREGGNAEENVADAVRRSWNQREEDALLNAMKEMAVKGERIENSFKSGYLRKVEGMLLVALPGTSIRASPHISSKLKTDNNASGLRFKSFPYYEDWCMIFGNDRATGEMAESAADTEVNLNEASKETGGDSTTVNTIDKSPEEQSKKKAKVSENNLARMNNFADKLGIYFERSDAKIEMLGGRMGYAHDLSKKRAEVNDALRKLPITVESRVLAGMAITQDAQKVDHFFSLDDEEKMIMVKKLCGEEVV</sequence>
<dbReference type="PANTHER" id="PTHR46250">
    <property type="entry name" value="MYB/SANT-LIKE DNA-BINDING DOMAIN PROTEIN-RELATED"/>
    <property type="match status" value="1"/>
</dbReference>